<comment type="caution">
    <text evidence="2">The sequence shown here is derived from an EMBL/GenBank/DDBJ whole genome shotgun (WGS) entry which is preliminary data.</text>
</comment>
<protein>
    <submittedName>
        <fullName evidence="2">Uncharacterized protein</fullName>
    </submittedName>
</protein>
<organism evidence="2 3">
    <name type="scientific">Armillaria luteobubalina</name>
    <dbReference type="NCBI Taxonomy" id="153913"/>
    <lineage>
        <taxon>Eukaryota</taxon>
        <taxon>Fungi</taxon>
        <taxon>Dikarya</taxon>
        <taxon>Basidiomycota</taxon>
        <taxon>Agaricomycotina</taxon>
        <taxon>Agaricomycetes</taxon>
        <taxon>Agaricomycetidae</taxon>
        <taxon>Agaricales</taxon>
        <taxon>Marasmiineae</taxon>
        <taxon>Physalacriaceae</taxon>
        <taxon>Armillaria</taxon>
    </lineage>
</organism>
<gene>
    <name evidence="2" type="ORF">EDD18DRAFT_1335707</name>
</gene>
<keyword evidence="3" id="KW-1185">Reference proteome</keyword>
<dbReference type="Proteomes" id="UP001175228">
    <property type="component" value="Unassembled WGS sequence"/>
</dbReference>
<proteinExistence type="predicted"/>
<accession>A0AA39PLQ3</accession>
<dbReference type="EMBL" id="JAUEPU010000047">
    <property type="protein sequence ID" value="KAK0486647.1"/>
    <property type="molecule type" value="Genomic_DNA"/>
</dbReference>
<sequence length="210" mass="22851">MTSHCAPRYQGTYGMEHMSASQGRGSRRLESVSGGELDHNTTSSPAKAISPSFPSLPVGSPASQLDRVWRVDFTGVIGTAACAMFPLSSGPYSTLILSARHLRAFWMSGSRRSTSQSESRLNDTSSAVAEPSDSRDLVLSSSTFPEGDMCPMFGFKLVDAPGLRHAFLERVSIDSHIESYAKLSYSVAYLEPRGLDQETTTVRDDMNTRK</sequence>
<evidence type="ECO:0000313" key="3">
    <source>
        <dbReference type="Proteomes" id="UP001175228"/>
    </source>
</evidence>
<name>A0AA39PLQ3_9AGAR</name>
<evidence type="ECO:0000256" key="1">
    <source>
        <dbReference type="SAM" id="MobiDB-lite"/>
    </source>
</evidence>
<dbReference type="AlphaFoldDB" id="A0AA39PLQ3"/>
<evidence type="ECO:0000313" key="2">
    <source>
        <dbReference type="EMBL" id="KAK0486647.1"/>
    </source>
</evidence>
<feature type="region of interest" description="Disordered" evidence="1">
    <location>
        <begin position="113"/>
        <end position="134"/>
    </location>
</feature>
<feature type="region of interest" description="Disordered" evidence="1">
    <location>
        <begin position="12"/>
        <end position="56"/>
    </location>
</feature>
<reference evidence="2" key="1">
    <citation type="submission" date="2023-06" db="EMBL/GenBank/DDBJ databases">
        <authorList>
            <consortium name="Lawrence Berkeley National Laboratory"/>
            <person name="Ahrendt S."/>
            <person name="Sahu N."/>
            <person name="Indic B."/>
            <person name="Wong-Bajracharya J."/>
            <person name="Merenyi Z."/>
            <person name="Ke H.-M."/>
            <person name="Monk M."/>
            <person name="Kocsube S."/>
            <person name="Drula E."/>
            <person name="Lipzen A."/>
            <person name="Balint B."/>
            <person name="Henrissat B."/>
            <person name="Andreopoulos B."/>
            <person name="Martin F.M."/>
            <person name="Harder C.B."/>
            <person name="Rigling D."/>
            <person name="Ford K.L."/>
            <person name="Foster G.D."/>
            <person name="Pangilinan J."/>
            <person name="Papanicolaou A."/>
            <person name="Barry K."/>
            <person name="LaButti K."/>
            <person name="Viragh M."/>
            <person name="Koriabine M."/>
            <person name="Yan M."/>
            <person name="Riley R."/>
            <person name="Champramary S."/>
            <person name="Plett K.L."/>
            <person name="Tsai I.J."/>
            <person name="Slot J."/>
            <person name="Sipos G."/>
            <person name="Plett J."/>
            <person name="Nagy L.G."/>
            <person name="Grigoriev I.V."/>
        </authorList>
    </citation>
    <scope>NUCLEOTIDE SEQUENCE</scope>
    <source>
        <strain evidence="2">HWK02</strain>
    </source>
</reference>